<evidence type="ECO:0000313" key="2">
    <source>
        <dbReference type="Proteomes" id="UP001304225"/>
    </source>
</evidence>
<dbReference type="EMBL" id="OR420752">
    <property type="protein sequence ID" value="WMM95730.1"/>
    <property type="molecule type" value="Genomic_DNA"/>
</dbReference>
<gene>
    <name evidence="1" type="ORF">CRP403_gp16</name>
</gene>
<name>A0AAX3ZYD9_9CAUD</name>
<dbReference type="SUPFAM" id="SSF57652">
    <property type="entry name" value="HIPIP (high potential iron protein)"/>
    <property type="match status" value="1"/>
</dbReference>
<dbReference type="InterPro" id="IPR036369">
    <property type="entry name" value="HIPIP_sf"/>
</dbReference>
<organism evidence="1 2">
    <name type="scientific">Roseobacter phage CRP-403</name>
    <dbReference type="NCBI Taxonomy" id="3072849"/>
    <lineage>
        <taxon>Viruses</taxon>
        <taxon>Duplodnaviria</taxon>
        <taxon>Heunggongvirae</taxon>
        <taxon>Uroviricota</taxon>
        <taxon>Caudoviricetes</taxon>
        <taxon>Autographivirales</taxon>
        <taxon>Autographivirales incertae sedis</taxon>
        <taxon>Shangxiadianvirus</taxon>
        <taxon>Shangxiadianvirus CRP403</taxon>
    </lineage>
</organism>
<sequence>MARQKSATTGTKPTRKPKEKPKVCETCIFYQKQGGANFQTYFCRRYPKTEIVSPDYWCGEYKDA</sequence>
<dbReference type="GO" id="GO:0019646">
    <property type="term" value="P:aerobic electron transport chain"/>
    <property type="evidence" value="ECO:0007669"/>
    <property type="project" value="InterPro"/>
</dbReference>
<evidence type="ECO:0000313" key="1">
    <source>
        <dbReference type="EMBL" id="WMM95730.1"/>
    </source>
</evidence>
<reference evidence="1 2" key="1">
    <citation type="submission" date="2023-08" db="EMBL/GenBank/DDBJ databases">
        <authorList>
            <person name="Du S."/>
            <person name="Wu Z."/>
            <person name="Wu Y."/>
            <person name="Yang M."/>
            <person name="Shao J."/>
            <person name="Liu H."/>
            <person name="Zhao Y."/>
            <person name="Zhang Z."/>
        </authorList>
    </citation>
    <scope>NUCLEOTIDE SEQUENCE [LARGE SCALE GENOMIC DNA]</scope>
</reference>
<keyword evidence="2" id="KW-1185">Reference proteome</keyword>
<proteinExistence type="predicted"/>
<protein>
    <submittedName>
        <fullName evidence="1">Uncharacterized protein</fullName>
    </submittedName>
</protein>
<accession>A0AAX3ZYD9</accession>
<dbReference type="Proteomes" id="UP001304225">
    <property type="component" value="Segment"/>
</dbReference>
<dbReference type="GO" id="GO:0009055">
    <property type="term" value="F:electron transfer activity"/>
    <property type="evidence" value="ECO:0007669"/>
    <property type="project" value="InterPro"/>
</dbReference>